<keyword evidence="2" id="KW-1185">Reference proteome</keyword>
<name>A0AAJ6QR36_9ACAR</name>
<sequence>MVYEDYEPYDKDKITADGELPFGDYPKLEKYGEWSRDPQADYDVKTFKRNYGEPMHIFYDLYMSPRYDISYKPQTPYWLQGVILFGTFFSFVGGFALCEYYDIRFTVAKVPSEKQFPYQGKVHYTFEPAE</sequence>
<dbReference type="Pfam" id="PF05821">
    <property type="entry name" value="NDUF_B8"/>
    <property type="match status" value="1"/>
</dbReference>
<dbReference type="GO" id="GO:0005739">
    <property type="term" value="C:mitochondrion"/>
    <property type="evidence" value="ECO:0007669"/>
    <property type="project" value="InterPro"/>
</dbReference>
<keyword evidence="1" id="KW-0812">Transmembrane</keyword>
<dbReference type="KEGG" id="goe:100898203"/>
<dbReference type="Proteomes" id="UP000694867">
    <property type="component" value="Unplaced"/>
</dbReference>
<dbReference type="InterPro" id="IPR008699">
    <property type="entry name" value="NDUFB8"/>
</dbReference>
<gene>
    <name evidence="3" type="primary">LOC100898203</name>
</gene>
<evidence type="ECO:0000313" key="3">
    <source>
        <dbReference type="RefSeq" id="XP_003741102.1"/>
    </source>
</evidence>
<evidence type="ECO:0000256" key="1">
    <source>
        <dbReference type="SAM" id="Phobius"/>
    </source>
</evidence>
<dbReference type="GeneID" id="100898203"/>
<feature type="transmembrane region" description="Helical" evidence="1">
    <location>
        <begin position="77"/>
        <end position="98"/>
    </location>
</feature>
<dbReference type="PANTHER" id="PTHR12840:SF1">
    <property type="entry name" value="NADH DEHYDROGENASE [UBIQUINONE] 1 BETA SUBCOMPLEX SUBUNIT 8, MITOCHONDRIAL"/>
    <property type="match status" value="1"/>
</dbReference>
<keyword evidence="1" id="KW-0472">Membrane</keyword>
<organism evidence="2 3">
    <name type="scientific">Galendromus occidentalis</name>
    <name type="common">western predatory mite</name>
    <dbReference type="NCBI Taxonomy" id="34638"/>
    <lineage>
        <taxon>Eukaryota</taxon>
        <taxon>Metazoa</taxon>
        <taxon>Ecdysozoa</taxon>
        <taxon>Arthropoda</taxon>
        <taxon>Chelicerata</taxon>
        <taxon>Arachnida</taxon>
        <taxon>Acari</taxon>
        <taxon>Parasitiformes</taxon>
        <taxon>Mesostigmata</taxon>
        <taxon>Gamasina</taxon>
        <taxon>Phytoseioidea</taxon>
        <taxon>Phytoseiidae</taxon>
        <taxon>Typhlodrominae</taxon>
        <taxon>Galendromus</taxon>
    </lineage>
</organism>
<dbReference type="AlphaFoldDB" id="A0AAJ6QR36"/>
<dbReference type="PANTHER" id="PTHR12840">
    <property type="entry name" value="NADH-UBIQUINONE OXIDOREDUCTASE ASHI SUBUNIT"/>
    <property type="match status" value="1"/>
</dbReference>
<reference evidence="3" key="1">
    <citation type="submission" date="2025-08" db="UniProtKB">
        <authorList>
            <consortium name="RefSeq"/>
        </authorList>
    </citation>
    <scope>IDENTIFICATION</scope>
</reference>
<protein>
    <submittedName>
        <fullName evidence="3">NADH dehydrogenase [ubiquinone] 1 beta subcomplex subunit 8, mitochondrial</fullName>
    </submittedName>
</protein>
<dbReference type="RefSeq" id="XP_003741102.1">
    <property type="nucleotide sequence ID" value="XM_003741054.2"/>
</dbReference>
<evidence type="ECO:0000313" key="2">
    <source>
        <dbReference type="Proteomes" id="UP000694867"/>
    </source>
</evidence>
<proteinExistence type="predicted"/>
<keyword evidence="1" id="KW-1133">Transmembrane helix</keyword>
<accession>A0AAJ6QR36</accession>